<keyword evidence="2" id="KW-1185">Reference proteome</keyword>
<dbReference type="Proteomes" id="UP000807342">
    <property type="component" value="Unassembled WGS sequence"/>
</dbReference>
<dbReference type="EMBL" id="MU151051">
    <property type="protein sequence ID" value="KAF9455068.1"/>
    <property type="molecule type" value="Genomic_DNA"/>
</dbReference>
<dbReference type="AlphaFoldDB" id="A0A9P5XQH4"/>
<protein>
    <submittedName>
        <fullName evidence="1">Uncharacterized protein</fullName>
    </submittedName>
</protein>
<sequence length="167" mass="18416">MVRLRWAGAAMRSVKFFPLSAPPLSKHCLIPRRWASVLHPPALQSIIPHDEVPHIRLYRGSSEGPSDILTARNIGLRPECQTRGQAVLATTYPVPLFTECISISRAPALPIVSPMEFFSLSGLRGHHPIPMVLSATPIFPLHWVVDTLLTCGFVFNAAFLTELSRCG</sequence>
<name>A0A9P5XQH4_9AGAR</name>
<proteinExistence type="predicted"/>
<accession>A0A9P5XQH4</accession>
<comment type="caution">
    <text evidence="1">The sequence shown here is derived from an EMBL/GenBank/DDBJ whole genome shotgun (WGS) entry which is preliminary data.</text>
</comment>
<gene>
    <name evidence="1" type="ORF">P691DRAFT_14021</name>
</gene>
<evidence type="ECO:0000313" key="1">
    <source>
        <dbReference type="EMBL" id="KAF9455068.1"/>
    </source>
</evidence>
<reference evidence="1" key="1">
    <citation type="submission" date="2020-11" db="EMBL/GenBank/DDBJ databases">
        <authorList>
            <consortium name="DOE Joint Genome Institute"/>
            <person name="Ahrendt S."/>
            <person name="Riley R."/>
            <person name="Andreopoulos W."/>
            <person name="Labutti K."/>
            <person name="Pangilinan J."/>
            <person name="Ruiz-Duenas F.J."/>
            <person name="Barrasa J.M."/>
            <person name="Sanchez-Garcia M."/>
            <person name="Camarero S."/>
            <person name="Miyauchi S."/>
            <person name="Serrano A."/>
            <person name="Linde D."/>
            <person name="Babiker R."/>
            <person name="Drula E."/>
            <person name="Ayuso-Fernandez I."/>
            <person name="Pacheco R."/>
            <person name="Padilla G."/>
            <person name="Ferreira P."/>
            <person name="Barriuso J."/>
            <person name="Kellner H."/>
            <person name="Castanera R."/>
            <person name="Alfaro M."/>
            <person name="Ramirez L."/>
            <person name="Pisabarro A.G."/>
            <person name="Kuo A."/>
            <person name="Tritt A."/>
            <person name="Lipzen A."/>
            <person name="He G."/>
            <person name="Yan M."/>
            <person name="Ng V."/>
            <person name="Cullen D."/>
            <person name="Martin F."/>
            <person name="Rosso M.-N."/>
            <person name="Henrissat B."/>
            <person name="Hibbett D."/>
            <person name="Martinez A.T."/>
            <person name="Grigoriev I.V."/>
        </authorList>
    </citation>
    <scope>NUCLEOTIDE SEQUENCE</scope>
    <source>
        <strain evidence="1">MF-IS2</strain>
    </source>
</reference>
<organism evidence="1 2">
    <name type="scientific">Macrolepiota fuliginosa MF-IS2</name>
    <dbReference type="NCBI Taxonomy" id="1400762"/>
    <lineage>
        <taxon>Eukaryota</taxon>
        <taxon>Fungi</taxon>
        <taxon>Dikarya</taxon>
        <taxon>Basidiomycota</taxon>
        <taxon>Agaricomycotina</taxon>
        <taxon>Agaricomycetes</taxon>
        <taxon>Agaricomycetidae</taxon>
        <taxon>Agaricales</taxon>
        <taxon>Agaricineae</taxon>
        <taxon>Agaricaceae</taxon>
        <taxon>Macrolepiota</taxon>
    </lineage>
</organism>
<evidence type="ECO:0000313" key="2">
    <source>
        <dbReference type="Proteomes" id="UP000807342"/>
    </source>
</evidence>